<comment type="caution">
    <text evidence="4">The sequence shown here is derived from an EMBL/GenBank/DDBJ whole genome shotgun (WGS) entry which is preliminary data.</text>
</comment>
<reference evidence="4" key="1">
    <citation type="journal article" date="2022" name="New Phytol.">
        <title>Evolutionary transition to the ectomycorrhizal habit in the genomes of a hyperdiverse lineage of mushroom-forming fungi.</title>
        <authorList>
            <person name="Looney B."/>
            <person name="Miyauchi S."/>
            <person name="Morin E."/>
            <person name="Drula E."/>
            <person name="Courty P.E."/>
            <person name="Kohler A."/>
            <person name="Kuo A."/>
            <person name="LaButti K."/>
            <person name="Pangilinan J."/>
            <person name="Lipzen A."/>
            <person name="Riley R."/>
            <person name="Andreopoulos W."/>
            <person name="He G."/>
            <person name="Johnson J."/>
            <person name="Nolan M."/>
            <person name="Tritt A."/>
            <person name="Barry K.W."/>
            <person name="Grigoriev I.V."/>
            <person name="Nagy L.G."/>
            <person name="Hibbett D."/>
            <person name="Henrissat B."/>
            <person name="Matheny P.B."/>
            <person name="Labbe J."/>
            <person name="Martin F.M."/>
        </authorList>
    </citation>
    <scope>NUCLEOTIDE SEQUENCE</scope>
    <source>
        <strain evidence="4">BPL690</strain>
    </source>
</reference>
<evidence type="ECO:0000256" key="1">
    <source>
        <dbReference type="SAM" id="MobiDB-lite"/>
    </source>
</evidence>
<feature type="domain" description="Myb-like" evidence="2">
    <location>
        <begin position="282"/>
        <end position="337"/>
    </location>
</feature>
<dbReference type="InterPro" id="IPR001005">
    <property type="entry name" value="SANT/Myb"/>
</dbReference>
<gene>
    <name evidence="4" type="ORF">B0F90DRAFT_1762173</name>
</gene>
<dbReference type="InterPro" id="IPR037830">
    <property type="entry name" value="ZZZ3"/>
</dbReference>
<feature type="domain" description="HTH myb-type" evidence="3">
    <location>
        <begin position="287"/>
        <end position="341"/>
    </location>
</feature>
<organism evidence="4 5">
    <name type="scientific">Multifurca ochricompacta</name>
    <dbReference type="NCBI Taxonomy" id="376703"/>
    <lineage>
        <taxon>Eukaryota</taxon>
        <taxon>Fungi</taxon>
        <taxon>Dikarya</taxon>
        <taxon>Basidiomycota</taxon>
        <taxon>Agaricomycotina</taxon>
        <taxon>Agaricomycetes</taxon>
        <taxon>Russulales</taxon>
        <taxon>Russulaceae</taxon>
        <taxon>Multifurca</taxon>
    </lineage>
</organism>
<dbReference type="Proteomes" id="UP001203297">
    <property type="component" value="Unassembled WGS sequence"/>
</dbReference>
<dbReference type="PROSITE" id="PS51294">
    <property type="entry name" value="HTH_MYB"/>
    <property type="match status" value="1"/>
</dbReference>
<sequence>MQLPLQNTFEALEAYVQSQKTLLARTQSDIDRLRVLREQAALSPEEFFDSLDEKLNDNTLCLEHQPEIAAEVQDKINWDLFKGIDPTPFQTFAADLRAMHYARSQPSTTQQSALSSVQQLVRSARRTIVEPVLASFELSSDSSDDEQQPAPDNLRRAQQREQLRRIHLRKSGLTLRASGVHVRRDIEDESADVDIATDGEPLALTPNDLITSLPLPSPAEPHAMSNSRMRSPRPSRSRRPLPTRSPATETKAKMPVLKAAKQSYEPDRPPPGAAAVKKEKPKSETYKQAWSISEQHLLERLLTEIPDGEKNRWSKISKAMGGRRTPRQVASRVQKYFEKLRFFGVNVEQASIS</sequence>
<evidence type="ECO:0000259" key="3">
    <source>
        <dbReference type="PROSITE" id="PS51294"/>
    </source>
</evidence>
<dbReference type="SMART" id="SM00717">
    <property type="entry name" value="SANT"/>
    <property type="match status" value="1"/>
</dbReference>
<feature type="compositionally biased region" description="Basic residues" evidence="1">
    <location>
        <begin position="230"/>
        <end position="241"/>
    </location>
</feature>
<accession>A0AAD4LXI5</accession>
<dbReference type="Pfam" id="PF23082">
    <property type="entry name" value="Myb_DNA-binding_2"/>
    <property type="match status" value="1"/>
</dbReference>
<feature type="compositionally biased region" description="Basic and acidic residues" evidence="1">
    <location>
        <begin position="276"/>
        <end position="285"/>
    </location>
</feature>
<dbReference type="PANTHER" id="PTHR22705">
    <property type="entry name" value="ZINC FINGER, ZZ DOMAIN CONTAINING 3"/>
    <property type="match status" value="1"/>
</dbReference>
<dbReference type="AlphaFoldDB" id="A0AAD4LXI5"/>
<proteinExistence type="predicted"/>
<evidence type="ECO:0000313" key="5">
    <source>
        <dbReference type="Proteomes" id="UP001203297"/>
    </source>
</evidence>
<dbReference type="InterPro" id="IPR009057">
    <property type="entry name" value="Homeodomain-like_sf"/>
</dbReference>
<dbReference type="EMBL" id="WTXG01000093">
    <property type="protein sequence ID" value="KAI0293647.1"/>
    <property type="molecule type" value="Genomic_DNA"/>
</dbReference>
<evidence type="ECO:0000259" key="2">
    <source>
        <dbReference type="PROSITE" id="PS50090"/>
    </source>
</evidence>
<dbReference type="CDD" id="cd00167">
    <property type="entry name" value="SANT"/>
    <property type="match status" value="1"/>
</dbReference>
<feature type="region of interest" description="Disordered" evidence="1">
    <location>
        <begin position="197"/>
        <end position="286"/>
    </location>
</feature>
<evidence type="ECO:0008006" key="6">
    <source>
        <dbReference type="Google" id="ProtNLM"/>
    </source>
</evidence>
<name>A0AAD4LXI5_9AGAM</name>
<evidence type="ECO:0000313" key="4">
    <source>
        <dbReference type="EMBL" id="KAI0293647.1"/>
    </source>
</evidence>
<keyword evidence="5" id="KW-1185">Reference proteome</keyword>
<dbReference type="InterPro" id="IPR017930">
    <property type="entry name" value="Myb_dom"/>
</dbReference>
<protein>
    <recommendedName>
        <fullName evidence="6">Myb-like domain-containing protein</fullName>
    </recommendedName>
</protein>
<dbReference type="PROSITE" id="PS50090">
    <property type="entry name" value="MYB_LIKE"/>
    <property type="match status" value="1"/>
</dbReference>
<dbReference type="Gene3D" id="1.10.10.60">
    <property type="entry name" value="Homeodomain-like"/>
    <property type="match status" value="1"/>
</dbReference>
<dbReference type="PANTHER" id="PTHR22705:SF0">
    <property type="entry name" value="ZZ-TYPE ZINC FINGER-CONTAINING PROTEIN 3"/>
    <property type="match status" value="1"/>
</dbReference>
<dbReference type="SUPFAM" id="SSF46689">
    <property type="entry name" value="Homeodomain-like"/>
    <property type="match status" value="1"/>
</dbReference>